<dbReference type="HOGENOM" id="CLU_021915_1_0_1"/>
<evidence type="ECO:0000313" key="5">
    <source>
        <dbReference type="Proteomes" id="UP000019487"/>
    </source>
</evidence>
<dbReference type="GO" id="GO:0048471">
    <property type="term" value="C:perinuclear region of cytoplasm"/>
    <property type="evidence" value="ECO:0007669"/>
    <property type="project" value="TreeGrafter"/>
</dbReference>
<evidence type="ECO:0000256" key="2">
    <source>
        <dbReference type="SAM" id="Phobius"/>
    </source>
</evidence>
<feature type="compositionally biased region" description="Polar residues" evidence="1">
    <location>
        <begin position="73"/>
        <end position="86"/>
    </location>
</feature>
<evidence type="ECO:0000313" key="4">
    <source>
        <dbReference type="EMBL" id="ESZ98607.1"/>
    </source>
</evidence>
<dbReference type="PANTHER" id="PTHR12323:SF0">
    <property type="entry name" value="CALCIUM HOMEOSTASIS ENDOPLASMIC RETICULUM PROTEIN"/>
    <property type="match status" value="1"/>
</dbReference>
<dbReference type="PROSITE" id="PS51391">
    <property type="entry name" value="CID"/>
    <property type="match status" value="1"/>
</dbReference>
<accession>W9CP54</accession>
<feature type="compositionally biased region" description="Low complexity" evidence="1">
    <location>
        <begin position="554"/>
        <end position="564"/>
    </location>
</feature>
<feature type="compositionally biased region" description="Low complexity" evidence="1">
    <location>
        <begin position="633"/>
        <end position="642"/>
    </location>
</feature>
<evidence type="ECO:0000256" key="1">
    <source>
        <dbReference type="SAM" id="MobiDB-lite"/>
    </source>
</evidence>
<dbReference type="InterPro" id="IPR031833">
    <property type="entry name" value="DUF4748"/>
</dbReference>
<feature type="region of interest" description="Disordered" evidence="1">
    <location>
        <begin position="551"/>
        <end position="675"/>
    </location>
</feature>
<dbReference type="GO" id="GO:0006874">
    <property type="term" value="P:intracellular calcium ion homeostasis"/>
    <property type="evidence" value="ECO:0007669"/>
    <property type="project" value="TreeGrafter"/>
</dbReference>
<protein>
    <recommendedName>
        <fullName evidence="3">CID domain-containing protein</fullName>
    </recommendedName>
</protein>
<feature type="transmembrane region" description="Helical" evidence="2">
    <location>
        <begin position="7"/>
        <end position="25"/>
    </location>
</feature>
<dbReference type="STRING" id="1432307.W9CP54"/>
<dbReference type="InterPro" id="IPR006569">
    <property type="entry name" value="CID_dom"/>
</dbReference>
<keyword evidence="2" id="KW-0812">Transmembrane</keyword>
<dbReference type="PANTHER" id="PTHR12323">
    <property type="entry name" value="SR-RELATED CTD ASSOCIATED FACTOR 6"/>
    <property type="match status" value="1"/>
</dbReference>
<dbReference type="EMBL" id="AYSA01000039">
    <property type="protein sequence ID" value="ESZ98607.1"/>
    <property type="molecule type" value="Genomic_DNA"/>
</dbReference>
<feature type="domain" description="CID" evidence="3">
    <location>
        <begin position="119"/>
        <end position="269"/>
    </location>
</feature>
<evidence type="ECO:0000259" key="3">
    <source>
        <dbReference type="PROSITE" id="PS51391"/>
    </source>
</evidence>
<feature type="compositionally biased region" description="Gly residues" evidence="1">
    <location>
        <begin position="659"/>
        <end position="675"/>
    </location>
</feature>
<sequence length="675" mass="74592">MNTVKSFWVGWGSLCVAGGGAYYFAKQSINADRAARFEADQKRKRQQEALEYDAITGGYGGSGSNGGPAKSDTAGSPSQEVSTTEPAPTRHAPESEGQRLAIAKASFSASLLRRDPTPVSREAIAEFHSHLNNVILQCSSINVQKCKQWILEHIVQSTARFTALGKYLTIFATSFTKPSIGEPSIKRKRMHILYLLNDILYHCKYRTNDASVCGKIQPVLVNLLGSTASFKACPKHQRKILDLLDIWEDKGYYSNEYIGKLREAVNIASEVGQYTEESIGSAMNGEQGLAPKIAKIAPFIMPAMHGDASMPWFDLPAGNLMPHIIPNSTRPINPEMIKPLQFVAGPADDELVTAVKALLDDVQTIFGAEPGQDERNVSDVDELGQPIILDESTGELIDGEGYYGWSRVFCEKMKRRRKGLDQPMSERDQHSQSRSLSPQRKRRHSDSEGSETSSPERSRRRRRSYTSSRSPSPDYERGAKHNEYSRSPSRGRQQTYSASGDNEKNHSSGGSPNRLTGNENPLMPETFHMAAPVPAQQSVFLSNQTYTNPPMPYQPYQSYQPYQQDFNQGYPLNPTQHQSSMQWPPPPPSGPPPGPPSYPNMHFNTTNSQWPPPPPPNNHSLNFQQPPGGYPTGPMGWQPPAQGGQGGRGHNKGWNDSYGGQGRGGRGNYRGRGWS</sequence>
<feature type="compositionally biased region" description="Basic and acidic residues" evidence="1">
    <location>
        <begin position="474"/>
        <end position="484"/>
    </location>
</feature>
<name>W9CP54_SCLBF</name>
<comment type="caution">
    <text evidence="4">The sequence shown here is derived from an EMBL/GenBank/DDBJ whole genome shotgun (WGS) entry which is preliminary data.</text>
</comment>
<dbReference type="Proteomes" id="UP000019487">
    <property type="component" value="Unassembled WGS sequence"/>
</dbReference>
<dbReference type="SMART" id="SM00582">
    <property type="entry name" value="RPR"/>
    <property type="match status" value="1"/>
</dbReference>
<feature type="region of interest" description="Disordered" evidence="1">
    <location>
        <begin position="52"/>
        <end position="96"/>
    </location>
</feature>
<dbReference type="Gene3D" id="1.25.40.90">
    <property type="match status" value="1"/>
</dbReference>
<feature type="region of interest" description="Disordered" evidence="1">
    <location>
        <begin position="417"/>
        <end position="525"/>
    </location>
</feature>
<feature type="compositionally biased region" description="Polar residues" evidence="1">
    <location>
        <begin position="573"/>
        <end position="582"/>
    </location>
</feature>
<dbReference type="InterPro" id="IPR008942">
    <property type="entry name" value="ENTH_VHS"/>
</dbReference>
<feature type="compositionally biased region" description="Polar residues" evidence="1">
    <location>
        <begin position="507"/>
        <end position="519"/>
    </location>
</feature>
<dbReference type="AlphaFoldDB" id="W9CP54"/>
<feature type="compositionally biased region" description="Polar residues" evidence="1">
    <location>
        <begin position="485"/>
        <end position="500"/>
    </location>
</feature>
<keyword evidence="2" id="KW-0472">Membrane</keyword>
<dbReference type="OrthoDB" id="21470at2759"/>
<feature type="compositionally biased region" description="Pro residues" evidence="1">
    <location>
        <begin position="583"/>
        <end position="598"/>
    </location>
</feature>
<feature type="compositionally biased region" description="Gly residues" evidence="1">
    <location>
        <begin position="57"/>
        <end position="66"/>
    </location>
</feature>
<proteinExistence type="predicted"/>
<organism evidence="4 5">
    <name type="scientific">Sclerotinia borealis (strain F-4128)</name>
    <dbReference type="NCBI Taxonomy" id="1432307"/>
    <lineage>
        <taxon>Eukaryota</taxon>
        <taxon>Fungi</taxon>
        <taxon>Dikarya</taxon>
        <taxon>Ascomycota</taxon>
        <taxon>Pezizomycotina</taxon>
        <taxon>Leotiomycetes</taxon>
        <taxon>Helotiales</taxon>
        <taxon>Sclerotiniaceae</taxon>
        <taxon>Sclerotinia</taxon>
    </lineage>
</organism>
<gene>
    <name evidence="4" type="ORF">SBOR_1057</name>
</gene>
<keyword evidence="2" id="KW-1133">Transmembrane helix</keyword>
<dbReference type="Pfam" id="PF15932">
    <property type="entry name" value="DUF4748"/>
    <property type="match status" value="1"/>
</dbReference>
<keyword evidence="5" id="KW-1185">Reference proteome</keyword>
<reference evidence="4 5" key="1">
    <citation type="journal article" date="2014" name="Genome Announc.">
        <title>Draft genome sequence of Sclerotinia borealis, a psychrophilic plant pathogenic fungus.</title>
        <authorList>
            <person name="Mardanov A.V."/>
            <person name="Beletsky A.V."/>
            <person name="Kadnikov V.V."/>
            <person name="Ignatov A.N."/>
            <person name="Ravin N.V."/>
        </authorList>
    </citation>
    <scope>NUCLEOTIDE SEQUENCE [LARGE SCALE GENOMIC DNA]</scope>
    <source>
        <strain evidence="5">F-4157</strain>
    </source>
</reference>
<dbReference type="Pfam" id="PF04818">
    <property type="entry name" value="CID"/>
    <property type="match status" value="1"/>
</dbReference>